<dbReference type="EMBL" id="PGCI01000261">
    <property type="protein sequence ID" value="PLW31750.1"/>
    <property type="molecule type" value="Genomic_DNA"/>
</dbReference>
<name>A0A2N5U1X9_9BASI</name>
<gene>
    <name evidence="1" type="ORF">PCASD_15641</name>
</gene>
<dbReference type="Proteomes" id="UP000235392">
    <property type="component" value="Unassembled WGS sequence"/>
</dbReference>
<organism evidence="1 2">
    <name type="scientific">Puccinia coronata f. sp. avenae</name>
    <dbReference type="NCBI Taxonomy" id="200324"/>
    <lineage>
        <taxon>Eukaryota</taxon>
        <taxon>Fungi</taxon>
        <taxon>Dikarya</taxon>
        <taxon>Basidiomycota</taxon>
        <taxon>Pucciniomycotina</taxon>
        <taxon>Pucciniomycetes</taxon>
        <taxon>Pucciniales</taxon>
        <taxon>Pucciniaceae</taxon>
        <taxon>Puccinia</taxon>
    </lineage>
</organism>
<reference evidence="1 2" key="1">
    <citation type="submission" date="2017-11" db="EMBL/GenBank/DDBJ databases">
        <title>De novo assembly and phasing of dikaryotic genomes from two isolates of Puccinia coronata f. sp. avenae, the causal agent of oat crown rust.</title>
        <authorList>
            <person name="Miller M.E."/>
            <person name="Zhang Y."/>
            <person name="Omidvar V."/>
            <person name="Sperschneider J."/>
            <person name="Schwessinger B."/>
            <person name="Raley C."/>
            <person name="Palmer J.M."/>
            <person name="Garnica D."/>
            <person name="Upadhyaya N."/>
            <person name="Rathjen J."/>
            <person name="Taylor J.M."/>
            <person name="Park R.F."/>
            <person name="Dodds P.N."/>
            <person name="Hirsch C.D."/>
            <person name="Kianian S.F."/>
            <person name="Figueroa M."/>
        </authorList>
    </citation>
    <scope>NUCLEOTIDE SEQUENCE [LARGE SCALE GENOMIC DNA]</scope>
    <source>
        <strain evidence="1">12SD80</strain>
    </source>
</reference>
<comment type="caution">
    <text evidence="1">The sequence shown here is derived from an EMBL/GenBank/DDBJ whole genome shotgun (WGS) entry which is preliminary data.</text>
</comment>
<accession>A0A2N5U1X9</accession>
<dbReference type="Gene3D" id="1.20.58.70">
    <property type="match status" value="1"/>
</dbReference>
<dbReference type="AlphaFoldDB" id="A0A2N5U1X9"/>
<dbReference type="GO" id="GO:0016192">
    <property type="term" value="P:vesicle-mediated transport"/>
    <property type="evidence" value="ECO:0007669"/>
    <property type="project" value="InterPro"/>
</dbReference>
<evidence type="ECO:0000313" key="1">
    <source>
        <dbReference type="EMBL" id="PLW31750.1"/>
    </source>
</evidence>
<dbReference type="InterPro" id="IPR010989">
    <property type="entry name" value="SNARE"/>
</dbReference>
<sequence>MKHQSQIINLDASLEEIQQAVDDMLVTSNQYGDARAAFNEFKKRHEDVMRIEKPTTELMEMINDVS</sequence>
<evidence type="ECO:0000313" key="2">
    <source>
        <dbReference type="Proteomes" id="UP000235392"/>
    </source>
</evidence>
<proteinExistence type="predicted"/>
<dbReference type="GO" id="GO:0016020">
    <property type="term" value="C:membrane"/>
    <property type="evidence" value="ECO:0007669"/>
    <property type="project" value="InterPro"/>
</dbReference>
<dbReference type="SUPFAM" id="SSF47661">
    <property type="entry name" value="t-snare proteins"/>
    <property type="match status" value="1"/>
</dbReference>
<protein>
    <submittedName>
        <fullName evidence="1">Uncharacterized protein</fullName>
    </submittedName>
</protein>